<protein>
    <recommendedName>
        <fullName evidence="3">Protein FlaF</fullName>
    </recommendedName>
</protein>
<comment type="caution">
    <text evidence="1">The sequence shown here is derived from an EMBL/GenBank/DDBJ whole genome shotgun (WGS) entry which is preliminary data.</text>
</comment>
<keyword evidence="2" id="KW-1185">Reference proteome</keyword>
<dbReference type="Proteomes" id="UP000697995">
    <property type="component" value="Unassembled WGS sequence"/>
</dbReference>
<evidence type="ECO:0000313" key="2">
    <source>
        <dbReference type="Proteomes" id="UP000697995"/>
    </source>
</evidence>
<dbReference type="Pfam" id="PF07309">
    <property type="entry name" value="FlaF"/>
    <property type="match status" value="1"/>
</dbReference>
<gene>
    <name evidence="1" type="ORF">CKO45_28750</name>
</gene>
<evidence type="ECO:0008006" key="3">
    <source>
        <dbReference type="Google" id="ProtNLM"/>
    </source>
</evidence>
<organism evidence="1 2">
    <name type="scientific">Paracraurococcus ruber</name>
    <dbReference type="NCBI Taxonomy" id="77675"/>
    <lineage>
        <taxon>Bacteria</taxon>
        <taxon>Pseudomonadati</taxon>
        <taxon>Pseudomonadota</taxon>
        <taxon>Alphaproteobacteria</taxon>
        <taxon>Acetobacterales</taxon>
        <taxon>Roseomonadaceae</taxon>
        <taxon>Paracraurococcus</taxon>
    </lineage>
</organism>
<dbReference type="EMBL" id="NRSG01000474">
    <property type="protein sequence ID" value="MBK1662179.1"/>
    <property type="molecule type" value="Genomic_DNA"/>
</dbReference>
<evidence type="ECO:0000313" key="1">
    <source>
        <dbReference type="EMBL" id="MBK1662179.1"/>
    </source>
</evidence>
<proteinExistence type="predicted"/>
<name>A0ABS1D8H9_9PROT</name>
<accession>A0ABS1D8H9</accession>
<reference evidence="1 2" key="1">
    <citation type="journal article" date="2020" name="Microorganisms">
        <title>Osmotic Adaptation and Compatible Solute Biosynthesis of Phototrophic Bacteria as Revealed from Genome Analyses.</title>
        <authorList>
            <person name="Imhoff J.F."/>
            <person name="Rahn T."/>
            <person name="Kunzel S."/>
            <person name="Keller A."/>
            <person name="Neulinger S.C."/>
        </authorList>
    </citation>
    <scope>NUCLEOTIDE SEQUENCE [LARGE SCALE GENOMIC DNA]</scope>
    <source>
        <strain evidence="1 2">DSM 15382</strain>
    </source>
</reference>
<sequence>MLPMTDQISVAEAPPAAAGAAAYRRRLTPKQMEAEVFARATRAIRAADAADPLSRARAVADNRRLWEAVRASVMDPTNTLPTPLRAQIAGVAIAVLRECDSAEPDLGFVAEMNEHFAAGLWR</sequence>
<dbReference type="InterPro" id="IPR010845">
    <property type="entry name" value="FlaF"/>
</dbReference>